<keyword evidence="3 5" id="KW-1133">Transmembrane helix</keyword>
<evidence type="ECO:0000313" key="7">
    <source>
        <dbReference type="EnsemblMetazoa" id="Aqu2.1.14608_001"/>
    </source>
</evidence>
<sequence length="157" mass="17219">MDNINDNFTLSDVINGPLLAAMFGTEMIGGLITNSLVLILTASHLKTWKQPTTIFLSNMLLNNLVIGICIIPFAIITAAVGEWIFGRTEDEKETVCQVVRCIFTFSILTATESLVLYYSSLIEPGPWNLIFTIITAAVDHIIQGINKVDDENDGVAK</sequence>
<dbReference type="OrthoDB" id="10037617at2759"/>
<dbReference type="PROSITE" id="PS50262">
    <property type="entry name" value="G_PROTEIN_RECEP_F1_2"/>
    <property type="match status" value="1"/>
</dbReference>
<name>A0A1X7TIR5_AMPQE</name>
<feature type="domain" description="G-protein coupled receptors family 1 profile" evidence="6">
    <location>
        <begin position="33"/>
        <end position="116"/>
    </location>
</feature>
<dbReference type="InterPro" id="IPR017452">
    <property type="entry name" value="GPCR_Rhodpsn_7TM"/>
</dbReference>
<comment type="subcellular location">
    <subcellularLocation>
        <location evidence="1">Membrane</location>
    </subcellularLocation>
</comment>
<feature type="transmembrane region" description="Helical" evidence="5">
    <location>
        <begin position="20"/>
        <end position="40"/>
    </location>
</feature>
<dbReference type="InterPro" id="IPR000276">
    <property type="entry name" value="GPCR_Rhodpsn"/>
</dbReference>
<keyword evidence="2 5" id="KW-0812">Transmembrane</keyword>
<dbReference type="SUPFAM" id="SSF81321">
    <property type="entry name" value="Family A G protein-coupled receptor-like"/>
    <property type="match status" value="1"/>
</dbReference>
<dbReference type="EnsemblMetazoa" id="Aqu2.1.14608_001">
    <property type="protein sequence ID" value="Aqu2.1.14608_001"/>
    <property type="gene ID" value="Aqu2.1.14608"/>
</dbReference>
<dbReference type="CDD" id="cd00637">
    <property type="entry name" value="7tm_classA_rhodopsin-like"/>
    <property type="match status" value="1"/>
</dbReference>
<feature type="transmembrane region" description="Helical" evidence="5">
    <location>
        <begin position="60"/>
        <end position="85"/>
    </location>
</feature>
<accession>A0A1X7TIR5</accession>
<protein>
    <recommendedName>
        <fullName evidence="6">G-protein coupled receptors family 1 profile domain-containing protein</fullName>
    </recommendedName>
</protein>
<dbReference type="InParanoid" id="A0A1X7TIR5"/>
<evidence type="ECO:0000256" key="4">
    <source>
        <dbReference type="ARBA" id="ARBA00023136"/>
    </source>
</evidence>
<proteinExistence type="predicted"/>
<keyword evidence="4 5" id="KW-0472">Membrane</keyword>
<organism evidence="7">
    <name type="scientific">Amphimedon queenslandica</name>
    <name type="common">Sponge</name>
    <dbReference type="NCBI Taxonomy" id="400682"/>
    <lineage>
        <taxon>Eukaryota</taxon>
        <taxon>Metazoa</taxon>
        <taxon>Porifera</taxon>
        <taxon>Demospongiae</taxon>
        <taxon>Heteroscleromorpha</taxon>
        <taxon>Haplosclerida</taxon>
        <taxon>Niphatidae</taxon>
        <taxon>Amphimedon</taxon>
    </lineage>
</organism>
<evidence type="ECO:0000256" key="1">
    <source>
        <dbReference type="ARBA" id="ARBA00004370"/>
    </source>
</evidence>
<dbReference type="Gene3D" id="1.20.1070.10">
    <property type="entry name" value="Rhodopsin 7-helix transmembrane proteins"/>
    <property type="match status" value="1"/>
</dbReference>
<evidence type="ECO:0000256" key="2">
    <source>
        <dbReference type="ARBA" id="ARBA00022692"/>
    </source>
</evidence>
<reference evidence="7" key="1">
    <citation type="submission" date="2017-05" db="UniProtKB">
        <authorList>
            <consortium name="EnsemblMetazoa"/>
        </authorList>
    </citation>
    <scope>IDENTIFICATION</scope>
</reference>
<dbReference type="AlphaFoldDB" id="A0A1X7TIR5"/>
<dbReference type="Pfam" id="PF00001">
    <property type="entry name" value="7tm_1"/>
    <property type="match status" value="1"/>
</dbReference>
<evidence type="ECO:0000259" key="6">
    <source>
        <dbReference type="PROSITE" id="PS50262"/>
    </source>
</evidence>
<dbReference type="GO" id="GO:0004930">
    <property type="term" value="F:G protein-coupled receptor activity"/>
    <property type="evidence" value="ECO:0007669"/>
    <property type="project" value="InterPro"/>
</dbReference>
<dbReference type="GO" id="GO:0016020">
    <property type="term" value="C:membrane"/>
    <property type="evidence" value="ECO:0007669"/>
    <property type="project" value="UniProtKB-SubCell"/>
</dbReference>
<evidence type="ECO:0000256" key="3">
    <source>
        <dbReference type="ARBA" id="ARBA00022989"/>
    </source>
</evidence>
<evidence type="ECO:0000256" key="5">
    <source>
        <dbReference type="SAM" id="Phobius"/>
    </source>
</evidence>